<feature type="region of interest" description="Disordered" evidence="15">
    <location>
        <begin position="198"/>
        <end position="230"/>
    </location>
</feature>
<dbReference type="EMBL" id="JAHKSW010000026">
    <property type="protein sequence ID" value="KAG7316172.1"/>
    <property type="molecule type" value="Genomic_DNA"/>
</dbReference>
<feature type="compositionally biased region" description="Polar residues" evidence="15">
    <location>
        <begin position="643"/>
        <end position="660"/>
    </location>
</feature>
<dbReference type="InterPro" id="IPR023341">
    <property type="entry name" value="MABP"/>
</dbReference>
<feature type="domain" description="MABP" evidence="17">
    <location>
        <begin position="33"/>
        <end position="172"/>
    </location>
</feature>
<feature type="domain" description="C2H2 AKAP95-type" evidence="18">
    <location>
        <begin position="774"/>
        <end position="797"/>
    </location>
</feature>
<keyword evidence="7" id="KW-0967">Endosome</keyword>
<comment type="caution">
    <text evidence="19">The sequence shown here is derived from an EMBL/GenBank/DDBJ whole genome shotgun (WGS) entry which is preliminary data.</text>
</comment>
<dbReference type="Pfam" id="PF10240">
    <property type="entry name" value="DUF2464"/>
    <property type="match status" value="1"/>
</dbReference>
<feature type="domain" description="Ig-like" evidence="16">
    <location>
        <begin position="1"/>
        <end position="97"/>
    </location>
</feature>
<dbReference type="AlphaFoldDB" id="A0A9D3N870"/>
<name>A0A9D3N870_9TELE</name>
<dbReference type="PANTHER" id="PTHR12190:SF4">
    <property type="entry name" value="A-KINASE ANCHOR PROTEIN 8-LIKE"/>
    <property type="match status" value="1"/>
</dbReference>
<evidence type="ECO:0000256" key="4">
    <source>
        <dbReference type="ARBA" id="ARBA00022448"/>
    </source>
</evidence>
<feature type="compositionally biased region" description="Basic residues" evidence="15">
    <location>
        <begin position="554"/>
        <end position="563"/>
    </location>
</feature>
<feature type="region of interest" description="Disordered" evidence="15">
    <location>
        <begin position="452"/>
        <end position="666"/>
    </location>
</feature>
<feature type="domain" description="C2H2 AKAP95-type" evidence="18">
    <location>
        <begin position="681"/>
        <end position="703"/>
    </location>
</feature>
<evidence type="ECO:0000256" key="9">
    <source>
        <dbReference type="ARBA" id="ARBA00022833"/>
    </source>
</evidence>
<gene>
    <name evidence="19" type="ORF">KOW79_021038</name>
</gene>
<evidence type="ECO:0000256" key="3">
    <source>
        <dbReference type="ARBA" id="ARBA00010432"/>
    </source>
</evidence>
<dbReference type="PROSITE" id="PS51498">
    <property type="entry name" value="MABP"/>
    <property type="match status" value="1"/>
</dbReference>
<evidence type="ECO:0000256" key="8">
    <source>
        <dbReference type="ARBA" id="ARBA00022771"/>
    </source>
</evidence>
<dbReference type="Pfam" id="PF04988">
    <property type="entry name" value="AKAP95"/>
    <property type="match status" value="1"/>
</dbReference>
<dbReference type="PANTHER" id="PTHR12190">
    <property type="entry name" value="A-KINASE ANCHOR PROTEIN AKAP 8"/>
    <property type="match status" value="1"/>
</dbReference>
<evidence type="ECO:0000256" key="6">
    <source>
        <dbReference type="ARBA" id="ARBA00022737"/>
    </source>
</evidence>
<feature type="region of interest" description="Disordered" evidence="15">
    <location>
        <begin position="834"/>
        <end position="958"/>
    </location>
</feature>
<dbReference type="FunFam" id="2.100.10.50:FF:000002">
    <property type="entry name" value="Multivesicular body subunit 12B"/>
    <property type="match status" value="1"/>
</dbReference>
<keyword evidence="5" id="KW-0479">Metal-binding</keyword>
<evidence type="ECO:0000313" key="19">
    <source>
        <dbReference type="EMBL" id="KAG7316172.1"/>
    </source>
</evidence>
<evidence type="ECO:0000256" key="1">
    <source>
        <dbReference type="ARBA" id="ARBA00004123"/>
    </source>
</evidence>
<evidence type="ECO:0000259" key="17">
    <source>
        <dbReference type="PROSITE" id="PS51498"/>
    </source>
</evidence>
<dbReference type="Proteomes" id="UP000824219">
    <property type="component" value="Linkage Group LG26"/>
</dbReference>
<feature type="compositionally biased region" description="Gly residues" evidence="15">
    <location>
        <begin position="499"/>
        <end position="509"/>
    </location>
</feature>
<evidence type="ECO:0000256" key="7">
    <source>
        <dbReference type="ARBA" id="ARBA00022753"/>
    </source>
</evidence>
<keyword evidence="6" id="KW-0677">Repeat</keyword>
<keyword evidence="10" id="KW-0653">Protein transport</keyword>
<comment type="similarity">
    <text evidence="14">Belongs to the AKAP95 family.</text>
</comment>
<dbReference type="GO" id="GO:0005634">
    <property type="term" value="C:nucleus"/>
    <property type="evidence" value="ECO:0007669"/>
    <property type="project" value="UniProtKB-SubCell"/>
</dbReference>
<dbReference type="InterPro" id="IPR034736">
    <property type="entry name" value="ZF_C2H2_AKAP95"/>
</dbReference>
<keyword evidence="8 14" id="KW-0863">Zinc-finger</keyword>
<dbReference type="InterPro" id="IPR007071">
    <property type="entry name" value="AKAP95"/>
</dbReference>
<sequence>MLGCAVQGGPHFLFILREEKLERTRMSSSSVQSRPISAIAWASNNSTCPAHFSMISATEDGTVANFTRGFALKSGYFLCYSKDLSGGMVVSDVQVISEKDAIPHGYCFIPEFMESKSSVWKKKRVCVRIVPVGSVTTAVLEIRITAKSKMMLPQYTCLGDILGYVLWCLKGSFSSPVPQVKPRSLSIDMRQLSLEASAPLPLRPSNQTSQVQPKVSRRRGNLDRKDTAEKVHDGHSIHITAMDGVPFALHPKFENRVVEKVSTTALDNIRIKSLQDIENEVIWAEPLSFVPVVDSGAESLRVNMDGRGYGSGFSSWGGGGGGSSSRGSGNYDLYGYKDSMSGGYGGGQMKRGLSGSLLSSTGGNADDVIAKINQRLDMLTQLEGGMKGGGRSDRFDQYESFDSRSSALGPRDLYRSGNLVFGDSRGDMMAQRGGMGFGAMGGAGGGGGFGGSASHGNAKMRQARDAFSGSGWGAGQRSQHRGGGPGGRGFGRRQDSSMMGGGGRSGGQGHSPSGRGKLPSLLSHRMYPESGGFQPHHGSQDYPVRHFGGGKNLNRQRTRKRPLNRQPVKPQRDGQKKRKQTPTTADEPESKMGKTESEGDDKADKAKAAEPKEEKKDDATPTTQESEPVAEGESADPSAKGDSPQSSSRQQGKQTPPSTSKLRKRRGFFESRAISRVTFACSVCKFRSFYSEDLTAHLESKFHKDHFRFLSSQLSKPTTEFLQEYINDKHKKTDQRIGQLENHSATICQVLREQDLTRDIGMEHFMKKVEAAYCSACDLYIPMQFLLIQKHLKSPEHNYNRKGMMEQSKRSSLSVARSILNHKVIGKKLESYLKGENPFTDNQDDQDPEDSMMEVSEGDPELKQEENPPGEAELPDTVGEPGAVGNGDGHEEEMKMEEGERGEEEGVEAAEEDGGVEVKEEEEEEKEPEGDEEPKAVDDAETLLQGADDDCGIPVIED</sequence>
<comment type="subcellular location">
    <subcellularLocation>
        <location evidence="2">Late endosome membrane</location>
        <topology evidence="2">Peripheral membrane protein</topology>
    </subcellularLocation>
    <subcellularLocation>
        <location evidence="1">Nucleus</location>
    </subcellularLocation>
</comment>
<evidence type="ECO:0000256" key="5">
    <source>
        <dbReference type="ARBA" id="ARBA00022723"/>
    </source>
</evidence>
<comment type="function">
    <text evidence="13">Component of the ESCRT-I complex, a regulator of vesicular trafficking process. Required for the sorting of endocytic ubiquitinated cargos into multivesicular bodies.</text>
</comment>
<feature type="compositionally biased region" description="Basic and acidic residues" evidence="15">
    <location>
        <begin position="588"/>
        <end position="619"/>
    </location>
</feature>
<reference evidence="19 20" key="1">
    <citation type="submission" date="2021-06" db="EMBL/GenBank/DDBJ databases">
        <title>Chromosome-level genome assembly of the red-tail catfish (Hemibagrus wyckioides).</title>
        <authorList>
            <person name="Shao F."/>
        </authorList>
    </citation>
    <scope>NUCLEOTIDE SEQUENCE [LARGE SCALE GENOMIC DNA]</scope>
    <source>
        <strain evidence="19">EC202008001</strain>
        <tissue evidence="19">Blood</tissue>
    </source>
</reference>
<dbReference type="GO" id="GO:0015031">
    <property type="term" value="P:protein transport"/>
    <property type="evidence" value="ECO:0007669"/>
    <property type="project" value="UniProtKB-KW"/>
</dbReference>
<organism evidence="19 20">
    <name type="scientific">Hemibagrus wyckioides</name>
    <dbReference type="NCBI Taxonomy" id="337641"/>
    <lineage>
        <taxon>Eukaryota</taxon>
        <taxon>Metazoa</taxon>
        <taxon>Chordata</taxon>
        <taxon>Craniata</taxon>
        <taxon>Vertebrata</taxon>
        <taxon>Euteleostomi</taxon>
        <taxon>Actinopterygii</taxon>
        <taxon>Neopterygii</taxon>
        <taxon>Teleostei</taxon>
        <taxon>Ostariophysi</taxon>
        <taxon>Siluriformes</taxon>
        <taxon>Bagridae</taxon>
        <taxon>Hemibagrus</taxon>
    </lineage>
</organism>
<evidence type="ECO:0000256" key="12">
    <source>
        <dbReference type="ARBA" id="ARBA00023242"/>
    </source>
</evidence>
<dbReference type="PROSITE" id="PS50835">
    <property type="entry name" value="IG_LIKE"/>
    <property type="match status" value="1"/>
</dbReference>
<accession>A0A9D3N870</accession>
<dbReference type="GO" id="GO:0031902">
    <property type="term" value="C:late endosome membrane"/>
    <property type="evidence" value="ECO:0007669"/>
    <property type="project" value="UniProtKB-SubCell"/>
</dbReference>
<dbReference type="InterPro" id="IPR018798">
    <property type="entry name" value="MVB12A/B"/>
</dbReference>
<dbReference type="Gene3D" id="2.100.10.50">
    <property type="match status" value="1"/>
</dbReference>
<keyword evidence="11" id="KW-0472">Membrane</keyword>
<evidence type="ECO:0000256" key="11">
    <source>
        <dbReference type="ARBA" id="ARBA00023136"/>
    </source>
</evidence>
<feature type="compositionally biased region" description="Polar residues" evidence="15">
    <location>
        <begin position="204"/>
        <end position="213"/>
    </location>
</feature>
<protein>
    <submittedName>
        <fullName evidence="19">Uncharacterized protein</fullName>
    </submittedName>
</protein>
<evidence type="ECO:0000259" key="16">
    <source>
        <dbReference type="PROSITE" id="PS50835"/>
    </source>
</evidence>
<evidence type="ECO:0000256" key="14">
    <source>
        <dbReference type="PROSITE-ProRule" id="PRU01140"/>
    </source>
</evidence>
<evidence type="ECO:0000256" key="15">
    <source>
        <dbReference type="SAM" id="MobiDB-lite"/>
    </source>
</evidence>
<comment type="similarity">
    <text evidence="3">Belongs to the MVB12 family.</text>
</comment>
<keyword evidence="12" id="KW-0539">Nucleus</keyword>
<evidence type="ECO:0000256" key="10">
    <source>
        <dbReference type="ARBA" id="ARBA00022927"/>
    </source>
</evidence>
<keyword evidence="20" id="KW-1185">Reference proteome</keyword>
<feature type="compositionally biased region" description="Acidic residues" evidence="15">
    <location>
        <begin position="842"/>
        <end position="859"/>
    </location>
</feature>
<dbReference type="GO" id="GO:0003677">
    <property type="term" value="F:DNA binding"/>
    <property type="evidence" value="ECO:0007669"/>
    <property type="project" value="InterPro"/>
</dbReference>
<feature type="compositionally biased region" description="Basic and acidic residues" evidence="15">
    <location>
        <begin position="220"/>
        <end position="230"/>
    </location>
</feature>
<proteinExistence type="inferred from homology"/>
<feature type="compositionally biased region" description="Acidic residues" evidence="15">
    <location>
        <begin position="947"/>
        <end position="958"/>
    </location>
</feature>
<dbReference type="GO" id="GO:0000813">
    <property type="term" value="C:ESCRT I complex"/>
    <property type="evidence" value="ECO:0007669"/>
    <property type="project" value="InterPro"/>
</dbReference>
<feature type="compositionally biased region" description="Basic and acidic residues" evidence="15">
    <location>
        <begin position="888"/>
        <end position="899"/>
    </location>
</feature>
<dbReference type="OrthoDB" id="8923935at2759"/>
<dbReference type="PROSITE" id="PS51799">
    <property type="entry name" value="ZF_C2H2_AKAP95"/>
    <property type="match status" value="2"/>
</dbReference>
<evidence type="ECO:0000313" key="20">
    <source>
        <dbReference type="Proteomes" id="UP000824219"/>
    </source>
</evidence>
<dbReference type="GO" id="GO:0008270">
    <property type="term" value="F:zinc ion binding"/>
    <property type="evidence" value="ECO:0007669"/>
    <property type="project" value="UniProtKB-KW"/>
</dbReference>
<keyword evidence="9" id="KW-0862">Zinc</keyword>
<evidence type="ECO:0000259" key="18">
    <source>
        <dbReference type="PROSITE" id="PS51799"/>
    </source>
</evidence>
<feature type="compositionally biased region" description="Acidic residues" evidence="15">
    <location>
        <begin position="900"/>
        <end position="932"/>
    </location>
</feature>
<keyword evidence="4" id="KW-0813">Transport</keyword>
<evidence type="ECO:0000256" key="13">
    <source>
        <dbReference type="ARBA" id="ARBA00053101"/>
    </source>
</evidence>
<evidence type="ECO:0000256" key="2">
    <source>
        <dbReference type="ARBA" id="ARBA00004633"/>
    </source>
</evidence>
<dbReference type="InterPro" id="IPR007110">
    <property type="entry name" value="Ig-like_dom"/>
</dbReference>